<evidence type="ECO:0000256" key="1">
    <source>
        <dbReference type="ARBA" id="ARBA00001946"/>
    </source>
</evidence>
<evidence type="ECO:0000256" key="2">
    <source>
        <dbReference type="ARBA" id="ARBA00022679"/>
    </source>
</evidence>
<comment type="cofactor">
    <cofactor evidence="1">
        <name>Mg(2+)</name>
        <dbReference type="ChEBI" id="CHEBI:18420"/>
    </cofactor>
</comment>
<evidence type="ECO:0000256" key="4">
    <source>
        <dbReference type="ARBA" id="ARBA00022801"/>
    </source>
</evidence>
<protein>
    <submittedName>
        <fullName evidence="7">Bifunctional NMN adenylyltransferase/nudix hydrolase</fullName>
    </submittedName>
</protein>
<dbReference type="SUPFAM" id="SSF55811">
    <property type="entry name" value="Nudix"/>
    <property type="match status" value="1"/>
</dbReference>
<accession>A0A2M8W663</accession>
<evidence type="ECO:0000313" key="8">
    <source>
        <dbReference type="Proteomes" id="UP000228531"/>
    </source>
</evidence>
<gene>
    <name evidence="7" type="ORF">BC777_2751</name>
</gene>
<dbReference type="PROSITE" id="PS00893">
    <property type="entry name" value="NUDIX_BOX"/>
    <property type="match status" value="1"/>
</dbReference>
<sequence length="368" mass="41420">MTIKHRLAVFIGRFQPFHAGHLAVVQNALTQTDSILMLVGSAYRPRSWKNPFTYNERAQFIRTGTADADKPVTTLPLVDTLYNDRAWTVNVRTAVTLHMRKAGLDPDTTQIVLTGFDKDKSSRYLTWFPTWDMLPADPHLHEGVVVSATDVRQALFFGNGDDTGRVASRFGLKQIAPVLSWMKNHSDAVETVRDEGSFVMSYRARTQEAEDIFGYPIPVNTADAIVVQSGHVLMVQRKMQPGKGQWALPGGHIDRGEQAVDAAIRELYEEAGLDMPKGAMRGRLRERRVFDHPERSEKGWVRTEAFVFELQDRPKLEKVKSGSDAAQARWVPITEITPDNIFEDHFDIIQALVPDVPFAYSSILMAQS</sequence>
<dbReference type="PRINTS" id="PR00502">
    <property type="entry name" value="NUDIXFAMILY"/>
</dbReference>
<dbReference type="NCBIfam" id="TIGR00125">
    <property type="entry name" value="cyt_tran_rel"/>
    <property type="match status" value="1"/>
</dbReference>
<dbReference type="InterPro" id="IPR014729">
    <property type="entry name" value="Rossmann-like_a/b/a_fold"/>
</dbReference>
<dbReference type="EMBL" id="PGTY01000002">
    <property type="protein sequence ID" value="PJI86382.1"/>
    <property type="molecule type" value="Genomic_DNA"/>
</dbReference>
<keyword evidence="2 7" id="KW-0808">Transferase</keyword>
<keyword evidence="8" id="KW-1185">Reference proteome</keyword>
<dbReference type="InterPro" id="IPR004821">
    <property type="entry name" value="Cyt_trans-like"/>
</dbReference>
<dbReference type="PANTHER" id="PTHR21342">
    <property type="entry name" value="PHOSPHOPANTETHEINE ADENYLYLTRANSFERASE"/>
    <property type="match status" value="1"/>
</dbReference>
<proteinExistence type="inferred from homology"/>
<dbReference type="AlphaFoldDB" id="A0A2M8W663"/>
<dbReference type="Gene3D" id="3.40.50.620">
    <property type="entry name" value="HUPs"/>
    <property type="match status" value="1"/>
</dbReference>
<dbReference type="SUPFAM" id="SSF52374">
    <property type="entry name" value="Nucleotidylyl transferase"/>
    <property type="match status" value="1"/>
</dbReference>
<name>A0A2M8W663_9RHOB</name>
<dbReference type="Pfam" id="PF01467">
    <property type="entry name" value="CTP_transf_like"/>
    <property type="match status" value="1"/>
</dbReference>
<keyword evidence="3 7" id="KW-0548">Nucleotidyltransferase</keyword>
<dbReference type="Gene3D" id="3.90.79.10">
    <property type="entry name" value="Nucleoside Triphosphate Pyrophosphohydrolase"/>
    <property type="match status" value="1"/>
</dbReference>
<dbReference type="OrthoDB" id="9761969at2"/>
<dbReference type="InterPro" id="IPR020084">
    <property type="entry name" value="NUDIX_hydrolase_CS"/>
</dbReference>
<comment type="caution">
    <text evidence="7">The sequence shown here is derived from an EMBL/GenBank/DDBJ whole genome shotgun (WGS) entry which is preliminary data.</text>
</comment>
<evidence type="ECO:0000256" key="5">
    <source>
        <dbReference type="RuleBase" id="RU003476"/>
    </source>
</evidence>
<evidence type="ECO:0000259" key="6">
    <source>
        <dbReference type="PROSITE" id="PS51462"/>
    </source>
</evidence>
<evidence type="ECO:0000313" key="7">
    <source>
        <dbReference type="EMBL" id="PJI86382.1"/>
    </source>
</evidence>
<dbReference type="InterPro" id="IPR015797">
    <property type="entry name" value="NUDIX_hydrolase-like_dom_sf"/>
</dbReference>
<dbReference type="CDD" id="cd18873">
    <property type="entry name" value="NUDIX_NadM_like"/>
    <property type="match status" value="1"/>
</dbReference>
<evidence type="ECO:0000256" key="3">
    <source>
        <dbReference type="ARBA" id="ARBA00022695"/>
    </source>
</evidence>
<dbReference type="Pfam" id="PF00293">
    <property type="entry name" value="NUDIX"/>
    <property type="match status" value="1"/>
</dbReference>
<dbReference type="InterPro" id="IPR020476">
    <property type="entry name" value="Nudix_hydrolase"/>
</dbReference>
<organism evidence="7 8">
    <name type="scientific">Yoonia maricola</name>
    <dbReference type="NCBI Taxonomy" id="420999"/>
    <lineage>
        <taxon>Bacteria</taxon>
        <taxon>Pseudomonadati</taxon>
        <taxon>Pseudomonadota</taxon>
        <taxon>Alphaproteobacteria</taxon>
        <taxon>Rhodobacterales</taxon>
        <taxon>Paracoccaceae</taxon>
        <taxon>Yoonia</taxon>
    </lineage>
</organism>
<dbReference type="GO" id="GO:0016779">
    <property type="term" value="F:nucleotidyltransferase activity"/>
    <property type="evidence" value="ECO:0007669"/>
    <property type="project" value="UniProtKB-KW"/>
</dbReference>
<dbReference type="PANTHER" id="PTHR21342:SF0">
    <property type="entry name" value="BIFUNCTIONAL NMN ADENYLYLTRANSFERASE_NUDIX HYDROLASE"/>
    <property type="match status" value="1"/>
</dbReference>
<dbReference type="Proteomes" id="UP000228531">
    <property type="component" value="Unassembled WGS sequence"/>
</dbReference>
<comment type="similarity">
    <text evidence="5">Belongs to the Nudix hydrolase family.</text>
</comment>
<feature type="domain" description="Nudix hydrolase" evidence="6">
    <location>
        <begin position="216"/>
        <end position="353"/>
    </location>
</feature>
<keyword evidence="4 5" id="KW-0378">Hydrolase</keyword>
<dbReference type="InterPro" id="IPR000086">
    <property type="entry name" value="NUDIX_hydrolase_dom"/>
</dbReference>
<dbReference type="RefSeq" id="WP_100368672.1">
    <property type="nucleotide sequence ID" value="NZ_PGTY01000002.1"/>
</dbReference>
<dbReference type="PROSITE" id="PS51462">
    <property type="entry name" value="NUDIX"/>
    <property type="match status" value="1"/>
</dbReference>
<reference evidence="7 8" key="1">
    <citation type="submission" date="2017-11" db="EMBL/GenBank/DDBJ databases">
        <title>Genomic Encyclopedia of Archaeal and Bacterial Type Strains, Phase II (KMG-II): From Individual Species to Whole Genera.</title>
        <authorList>
            <person name="Goeker M."/>
        </authorList>
    </citation>
    <scope>NUCLEOTIDE SEQUENCE [LARGE SCALE GENOMIC DNA]</scope>
    <source>
        <strain evidence="7 8">DSM 29128</strain>
    </source>
</reference>
<dbReference type="GO" id="GO:0016787">
    <property type="term" value="F:hydrolase activity"/>
    <property type="evidence" value="ECO:0007669"/>
    <property type="project" value="UniProtKB-KW"/>
</dbReference>